<dbReference type="SMART" id="SM00877">
    <property type="entry name" value="BMC"/>
    <property type="match status" value="1"/>
</dbReference>
<keyword evidence="2" id="KW-1283">Bacterial microcompartment</keyword>
<dbReference type="PROSITE" id="PS51931">
    <property type="entry name" value="BMC_CP"/>
    <property type="match status" value="2"/>
</dbReference>
<feature type="domain" description="BMC circularly permuted" evidence="3">
    <location>
        <begin position="106"/>
        <end position="205"/>
    </location>
</feature>
<evidence type="ECO:0000256" key="1">
    <source>
        <dbReference type="ARBA" id="ARBA00024322"/>
    </source>
</evidence>
<dbReference type="InterPro" id="IPR000249">
    <property type="entry name" value="BMC_dom"/>
</dbReference>
<dbReference type="Gene3D" id="3.30.70.1710">
    <property type="match status" value="2"/>
</dbReference>
<protein>
    <submittedName>
        <fullName evidence="4">BMC domain-containing protein</fullName>
    </submittedName>
</protein>
<sequence length="207" mass="22434">MVTLRTYIFLDDLQPQLASYIGKTARGFLPVPHVASLFVEIAPGIAINQITDRALKATRVAPAVQVVERAFGLLEVHDHDQGNVLEAGAAILDFLGMQEEERYKPRVVSNQVIRSVEPYQSQIINRNSAGMMLLPGQSLFILETEPAAYAAFAANEAEKAANISLIDVRPYGAFGRLYLGGSEAEIDAAAEAAMSALESVKGVEFKK</sequence>
<dbReference type="AlphaFoldDB" id="A0A5B8XK86"/>
<dbReference type="GO" id="GO:0031469">
    <property type="term" value="C:bacterial microcompartment"/>
    <property type="evidence" value="ECO:0007669"/>
    <property type="project" value="UniProtKB-SubCell"/>
</dbReference>
<comment type="subcellular location">
    <subcellularLocation>
        <location evidence="1">Bacterial microcompartment</location>
    </subcellularLocation>
</comment>
<reference evidence="4 5" key="1">
    <citation type="submission" date="2019-08" db="EMBL/GenBank/DDBJ databases">
        <authorList>
            <person name="Liang Q."/>
        </authorList>
    </citation>
    <scope>NUCLEOTIDE SEQUENCE [LARGE SCALE GENOMIC DNA]</scope>
    <source>
        <strain evidence="4 5">V1718</strain>
    </source>
</reference>
<dbReference type="CDD" id="cd07051">
    <property type="entry name" value="BMC_like_1_repeat1"/>
    <property type="match status" value="1"/>
</dbReference>
<organism evidence="4 5">
    <name type="scientific">Microvenator marinus</name>
    <dbReference type="NCBI Taxonomy" id="2600177"/>
    <lineage>
        <taxon>Bacteria</taxon>
        <taxon>Deltaproteobacteria</taxon>
        <taxon>Bradymonadales</taxon>
        <taxon>Microvenatoraceae</taxon>
        <taxon>Microvenator</taxon>
    </lineage>
</organism>
<evidence type="ECO:0000259" key="3">
    <source>
        <dbReference type="PROSITE" id="PS51931"/>
    </source>
</evidence>
<dbReference type="SUPFAM" id="SSF143414">
    <property type="entry name" value="CcmK-like"/>
    <property type="match status" value="1"/>
</dbReference>
<gene>
    <name evidence="4" type="ORF">FRD01_01495</name>
</gene>
<evidence type="ECO:0000313" key="4">
    <source>
        <dbReference type="EMBL" id="QED25955.1"/>
    </source>
</evidence>
<dbReference type="RefSeq" id="WP_146956976.1">
    <property type="nucleotide sequence ID" value="NZ_CP042467.1"/>
</dbReference>
<accession>A0A5B8XK86</accession>
<dbReference type="OrthoDB" id="5800762at2"/>
<name>A0A5B8XK86_9DELT</name>
<dbReference type="KEGG" id="bbae:FRD01_01495"/>
<evidence type="ECO:0000256" key="2">
    <source>
        <dbReference type="ARBA" id="ARBA00024446"/>
    </source>
</evidence>
<proteinExistence type="predicted"/>
<dbReference type="Proteomes" id="UP000321595">
    <property type="component" value="Chromosome"/>
</dbReference>
<dbReference type="InterPro" id="IPR037233">
    <property type="entry name" value="CcmK-like_sf"/>
</dbReference>
<evidence type="ECO:0000313" key="5">
    <source>
        <dbReference type="Proteomes" id="UP000321595"/>
    </source>
</evidence>
<dbReference type="Pfam" id="PF00936">
    <property type="entry name" value="BMC"/>
    <property type="match status" value="1"/>
</dbReference>
<dbReference type="InterPro" id="IPR044870">
    <property type="entry name" value="BMC_CP"/>
</dbReference>
<keyword evidence="5" id="KW-1185">Reference proteome</keyword>
<dbReference type="EMBL" id="CP042467">
    <property type="protein sequence ID" value="QED25955.1"/>
    <property type="molecule type" value="Genomic_DNA"/>
</dbReference>
<feature type="domain" description="BMC circularly permuted" evidence="3">
    <location>
        <begin position="3"/>
        <end position="105"/>
    </location>
</feature>